<dbReference type="PROSITE" id="PS01124">
    <property type="entry name" value="HTH_ARAC_FAMILY_2"/>
    <property type="match status" value="1"/>
</dbReference>
<accession>A0A1Y1SCH0</accession>
<evidence type="ECO:0000256" key="3">
    <source>
        <dbReference type="ARBA" id="ARBA00023163"/>
    </source>
</evidence>
<dbReference type="InterPro" id="IPR032687">
    <property type="entry name" value="AraC-type_N"/>
</dbReference>
<keyword evidence="6" id="KW-1185">Reference proteome</keyword>
<dbReference type="GO" id="GO:0005829">
    <property type="term" value="C:cytosol"/>
    <property type="evidence" value="ECO:0007669"/>
    <property type="project" value="TreeGrafter"/>
</dbReference>
<comment type="caution">
    <text evidence="5">The sequence shown here is derived from an EMBL/GenBank/DDBJ whole genome shotgun (WGS) entry which is preliminary data.</text>
</comment>
<protein>
    <submittedName>
        <fullName evidence="5">AraC family transcriptional regulator</fullName>
    </submittedName>
</protein>
<dbReference type="PANTHER" id="PTHR47894">
    <property type="entry name" value="HTH-TYPE TRANSCRIPTIONAL REGULATOR GADX"/>
    <property type="match status" value="1"/>
</dbReference>
<dbReference type="STRING" id="1317117.ATO7_13623"/>
<dbReference type="Pfam" id="PF12625">
    <property type="entry name" value="Arabinose_bd"/>
    <property type="match status" value="1"/>
</dbReference>
<evidence type="ECO:0000313" key="5">
    <source>
        <dbReference type="EMBL" id="ORE86340.1"/>
    </source>
</evidence>
<dbReference type="GO" id="GO:0003700">
    <property type="term" value="F:DNA-binding transcription factor activity"/>
    <property type="evidence" value="ECO:0007669"/>
    <property type="project" value="InterPro"/>
</dbReference>
<proteinExistence type="predicted"/>
<dbReference type="RefSeq" id="WP_083562618.1">
    <property type="nucleotide sequence ID" value="NZ_AQQV01000003.1"/>
</dbReference>
<dbReference type="Proteomes" id="UP000192342">
    <property type="component" value="Unassembled WGS sequence"/>
</dbReference>
<dbReference type="InterPro" id="IPR018060">
    <property type="entry name" value="HTH_AraC"/>
</dbReference>
<keyword evidence="3" id="KW-0804">Transcription</keyword>
<dbReference type="PANTHER" id="PTHR47894:SF1">
    <property type="entry name" value="HTH-TYPE TRANSCRIPTIONAL REGULATOR VQSM"/>
    <property type="match status" value="1"/>
</dbReference>
<dbReference type="Gene3D" id="1.10.10.60">
    <property type="entry name" value="Homeodomain-like"/>
    <property type="match status" value="1"/>
</dbReference>
<feature type="domain" description="HTH araC/xylS-type" evidence="4">
    <location>
        <begin position="239"/>
        <end position="336"/>
    </location>
</feature>
<dbReference type="Pfam" id="PF12833">
    <property type="entry name" value="HTH_18"/>
    <property type="match status" value="1"/>
</dbReference>
<dbReference type="OrthoDB" id="9803764at2"/>
<dbReference type="GO" id="GO:0000976">
    <property type="term" value="F:transcription cis-regulatory region binding"/>
    <property type="evidence" value="ECO:0007669"/>
    <property type="project" value="TreeGrafter"/>
</dbReference>
<dbReference type="AlphaFoldDB" id="A0A1Y1SCH0"/>
<keyword evidence="1" id="KW-0805">Transcription regulation</keyword>
<evidence type="ECO:0000313" key="6">
    <source>
        <dbReference type="Proteomes" id="UP000192342"/>
    </source>
</evidence>
<gene>
    <name evidence="5" type="ORF">ATO7_13623</name>
</gene>
<sequence>MNPLSRQRAISSTKSMVDLGLEHGLSLEQCLANSGIAPHDLNLAEAMVSAGQELQVIDNLVTLLPQVKGLGLLAGQRYQITTLGIWAFAIISSPTIRSAIEVGLRYVDLSHALAQYRFVETADRAEVQIDVSHIPLRLQAFVIERQLLTTLLLMREMMGEGTVRIRALYLSIDELPWADLPPLLSSRDVHLGAASNRLVLDSSNLDQSTPKANASTAAFCVQQCEQLLDKRKSESGFVGEVRNLLLRDIAHLPSLQQTADHFHISPRTLRRRLDQQGSSFRALVDETRKGVAVELLRTARLSVESIAARLGYAETASFIHAFQRWTGTTPGKFRNSPQQ</sequence>
<name>A0A1Y1SCH0_9GAMM</name>
<dbReference type="InterPro" id="IPR009057">
    <property type="entry name" value="Homeodomain-like_sf"/>
</dbReference>
<organism evidence="5 6">
    <name type="scientific">Oceanococcus atlanticus</name>
    <dbReference type="NCBI Taxonomy" id="1317117"/>
    <lineage>
        <taxon>Bacteria</taxon>
        <taxon>Pseudomonadati</taxon>
        <taxon>Pseudomonadota</taxon>
        <taxon>Gammaproteobacteria</taxon>
        <taxon>Chromatiales</taxon>
        <taxon>Oceanococcaceae</taxon>
        <taxon>Oceanococcus</taxon>
    </lineage>
</organism>
<dbReference type="SMART" id="SM00342">
    <property type="entry name" value="HTH_ARAC"/>
    <property type="match status" value="1"/>
</dbReference>
<keyword evidence="2" id="KW-0238">DNA-binding</keyword>
<dbReference type="SUPFAM" id="SSF46689">
    <property type="entry name" value="Homeodomain-like"/>
    <property type="match status" value="1"/>
</dbReference>
<evidence type="ECO:0000259" key="4">
    <source>
        <dbReference type="PROSITE" id="PS01124"/>
    </source>
</evidence>
<evidence type="ECO:0000256" key="2">
    <source>
        <dbReference type="ARBA" id="ARBA00023125"/>
    </source>
</evidence>
<reference evidence="5 6" key="1">
    <citation type="submission" date="2013-04" db="EMBL/GenBank/DDBJ databases">
        <title>Oceanococcus atlanticus 22II-S10r2 Genome Sequencing.</title>
        <authorList>
            <person name="Lai Q."/>
            <person name="Li G."/>
            <person name="Shao Z."/>
        </authorList>
    </citation>
    <scope>NUCLEOTIDE SEQUENCE [LARGE SCALE GENOMIC DNA]</scope>
    <source>
        <strain evidence="5 6">22II-S10r2</strain>
    </source>
</reference>
<dbReference type="EMBL" id="AQQV01000003">
    <property type="protein sequence ID" value="ORE86340.1"/>
    <property type="molecule type" value="Genomic_DNA"/>
</dbReference>
<evidence type="ECO:0000256" key="1">
    <source>
        <dbReference type="ARBA" id="ARBA00023015"/>
    </source>
</evidence>